<keyword evidence="2" id="KW-0812">Transmembrane</keyword>
<feature type="compositionally biased region" description="Basic and acidic residues" evidence="1">
    <location>
        <begin position="174"/>
        <end position="187"/>
    </location>
</feature>
<dbReference type="NCBIfam" id="TIGR02867">
    <property type="entry name" value="spore_II_P"/>
    <property type="match status" value="1"/>
</dbReference>
<accession>A0A1X7IBU0</accession>
<evidence type="ECO:0000256" key="2">
    <source>
        <dbReference type="SAM" id="Phobius"/>
    </source>
</evidence>
<dbReference type="EMBL" id="FXAZ01000001">
    <property type="protein sequence ID" value="SMG12099.1"/>
    <property type="molecule type" value="Genomic_DNA"/>
</dbReference>
<reference evidence="3 4" key="1">
    <citation type="submission" date="2017-04" db="EMBL/GenBank/DDBJ databases">
        <authorList>
            <person name="Afonso C.L."/>
            <person name="Miller P.J."/>
            <person name="Scott M.A."/>
            <person name="Spackman E."/>
            <person name="Goraichik I."/>
            <person name="Dimitrov K.M."/>
            <person name="Suarez D.L."/>
            <person name="Swayne D.E."/>
        </authorList>
    </citation>
    <scope>NUCLEOTIDE SEQUENCE [LARGE SCALE GENOMIC DNA]</scope>
    <source>
        <strain evidence="3 4">11</strain>
    </source>
</reference>
<feature type="region of interest" description="Disordered" evidence="1">
    <location>
        <begin position="403"/>
        <end position="427"/>
    </location>
</feature>
<organism evidence="3 4">
    <name type="scientific">Paenibacillus aquistagni</name>
    <dbReference type="NCBI Taxonomy" id="1852522"/>
    <lineage>
        <taxon>Bacteria</taxon>
        <taxon>Bacillati</taxon>
        <taxon>Bacillota</taxon>
        <taxon>Bacilli</taxon>
        <taxon>Bacillales</taxon>
        <taxon>Paenibacillaceae</taxon>
        <taxon>Paenibacillus</taxon>
    </lineage>
</organism>
<evidence type="ECO:0000313" key="3">
    <source>
        <dbReference type="EMBL" id="SMG12099.1"/>
    </source>
</evidence>
<dbReference type="Proteomes" id="UP000193834">
    <property type="component" value="Unassembled WGS sequence"/>
</dbReference>
<gene>
    <name evidence="3" type="ORF">SAMN06295960_0309</name>
</gene>
<keyword evidence="2" id="KW-0472">Membrane</keyword>
<sequence>MRSTIKTINIARWKKKWMSILTAGRTFILMAIASAVFIIVVGVGGILEQKGQSSPFASMRGITAQLSSSLFSNMLAMEIPTMEGEKSEDAISMNQVSQMLFRLATNVSLNDPRSLVAGELPGAVREVAVPLRLGTGNQVAKGPEDLAPSEQEAGADSDLSHGGAPSDDPTDAVEPVKPDSEPDKEQPGQESADQEGKNKLVFIYHSHNQESWKPELSKPTNNPNDPKINITLVGKRMQQQLEKQGIGTQHSNVDYKSAIKDYNWNRSYQYSNQTVKKAMANNKELEFFFDIHRDSSKRENSTVTINGKDYAKVYFIIGHKNPNWKQNENFAASIHERLENKYPGISKGIWGKTASTGNGEYNQSLSPNSVIIEIGGIENTLEENYRTADVLAELIAEIVHEKQGTKTVQQTKTKADNTTSSKDKAKS</sequence>
<keyword evidence="2" id="KW-1133">Transmembrane helix</keyword>
<evidence type="ECO:0000256" key="1">
    <source>
        <dbReference type="SAM" id="MobiDB-lite"/>
    </source>
</evidence>
<name>A0A1X7IBU0_9BACL</name>
<dbReference type="OrthoDB" id="1633470at2"/>
<evidence type="ECO:0000313" key="4">
    <source>
        <dbReference type="Proteomes" id="UP000193834"/>
    </source>
</evidence>
<proteinExistence type="predicted"/>
<keyword evidence="4" id="KW-1185">Reference proteome</keyword>
<feature type="transmembrane region" description="Helical" evidence="2">
    <location>
        <begin position="20"/>
        <end position="47"/>
    </location>
</feature>
<dbReference type="Pfam" id="PF07454">
    <property type="entry name" value="SpoIIP"/>
    <property type="match status" value="1"/>
</dbReference>
<dbReference type="SUPFAM" id="SSF53187">
    <property type="entry name" value="Zn-dependent exopeptidases"/>
    <property type="match status" value="1"/>
</dbReference>
<dbReference type="InterPro" id="IPR010897">
    <property type="entry name" value="Spore_II_P"/>
</dbReference>
<dbReference type="STRING" id="1852522.SAMN06295960_0309"/>
<dbReference type="RefSeq" id="WP_085492592.1">
    <property type="nucleotide sequence ID" value="NZ_FXAZ01000001.1"/>
</dbReference>
<dbReference type="Gene3D" id="3.40.630.40">
    <property type="entry name" value="Zn-dependent exopeptidases"/>
    <property type="match status" value="1"/>
</dbReference>
<feature type="region of interest" description="Disordered" evidence="1">
    <location>
        <begin position="135"/>
        <end position="196"/>
    </location>
</feature>
<dbReference type="AlphaFoldDB" id="A0A1X7IBU0"/>
<protein>
    <submittedName>
        <fullName evidence="3">Stage II sporulation protein P</fullName>
    </submittedName>
</protein>